<name>A0A270BWM1_9PROT</name>
<proteinExistence type="predicted"/>
<dbReference type="GO" id="GO:0006508">
    <property type="term" value="P:proteolysis"/>
    <property type="evidence" value="ECO:0007669"/>
    <property type="project" value="UniProtKB-KW"/>
</dbReference>
<dbReference type="GO" id="GO:0046872">
    <property type="term" value="F:metal ion binding"/>
    <property type="evidence" value="ECO:0007669"/>
    <property type="project" value="UniProtKB-KW"/>
</dbReference>
<organism evidence="5 6">
    <name type="scientific">Acetobacter syzygii</name>
    <dbReference type="NCBI Taxonomy" id="146476"/>
    <lineage>
        <taxon>Bacteria</taxon>
        <taxon>Pseudomonadati</taxon>
        <taxon>Pseudomonadota</taxon>
        <taxon>Alphaproteobacteria</taxon>
        <taxon>Acetobacterales</taxon>
        <taxon>Acetobacteraceae</taxon>
        <taxon>Acetobacter</taxon>
    </lineage>
</organism>
<dbReference type="InterPro" id="IPR002933">
    <property type="entry name" value="Peptidase_M20"/>
</dbReference>
<dbReference type="STRING" id="1231343.Absy_027_108"/>
<dbReference type="Pfam" id="PF01546">
    <property type="entry name" value="Peptidase_M20"/>
    <property type="match status" value="1"/>
</dbReference>
<evidence type="ECO:0000256" key="2">
    <source>
        <dbReference type="ARBA" id="ARBA00022723"/>
    </source>
</evidence>
<evidence type="ECO:0000313" key="5">
    <source>
        <dbReference type="EMBL" id="PAL29338.1"/>
    </source>
</evidence>
<keyword evidence="1" id="KW-0645">Protease</keyword>
<evidence type="ECO:0000256" key="1">
    <source>
        <dbReference type="ARBA" id="ARBA00022670"/>
    </source>
</evidence>
<evidence type="ECO:0000313" key="6">
    <source>
        <dbReference type="Proteomes" id="UP000216033"/>
    </source>
</evidence>
<dbReference type="PANTHER" id="PTHR43270:SF8">
    <property type="entry name" value="DI- AND TRIPEPTIDASE DUG2-RELATED"/>
    <property type="match status" value="1"/>
</dbReference>
<dbReference type="AlphaFoldDB" id="A0A270BWM1"/>
<dbReference type="PANTHER" id="PTHR43270">
    <property type="entry name" value="BETA-ALA-HIS DIPEPTIDASE"/>
    <property type="match status" value="1"/>
</dbReference>
<dbReference type="Gene3D" id="3.40.630.10">
    <property type="entry name" value="Zn peptidases"/>
    <property type="match status" value="1"/>
</dbReference>
<sequence>MPVPLLTHTLATLEQWTRIPSYAGNTHAMHEMAMTITEFLTKTLGAEIIADGTGNASGVIHAIIDRGSDITLLLYNMYDVMPATPDNWLVPPFEGHIISLPDKGKCFVGRGAENNKGPLVGMLEALSTLLNSNQLDANIEIILDGEEETGSESLQRYMAGNPLHFSSDAGLFPSFCEYGGGPPRMYLGCKGMIRGQITITGGAWGGPEHPIHSSNSPWIANPAWRLLHALDKLSQDDMGTILPLSPLDHEANALVQTLASTFDLEAELKFRATQRYGVSGTTADHLAIMLGGSACNLSSLTAGHSNEPAVIPSHASAKFDLRFPPDIKTDEILSIFHNKLNHDSIFSPNINVTSICPGFRISGQAAPARALEECYTNAGHTAQIWPWAPGTMPGAFFSTNGPGLLIGGLGYGGNAHAANEFVTLSGLQRFLAFMLHWLPATAQKCRIEKHAP</sequence>
<dbReference type="InterPro" id="IPR011650">
    <property type="entry name" value="Peptidase_M20_dimer"/>
</dbReference>
<gene>
    <name evidence="5" type="ORF">B9K05_01465</name>
</gene>
<keyword evidence="3" id="KW-0378">Hydrolase</keyword>
<dbReference type="GO" id="GO:0008233">
    <property type="term" value="F:peptidase activity"/>
    <property type="evidence" value="ECO:0007669"/>
    <property type="project" value="UniProtKB-KW"/>
</dbReference>
<dbReference type="InterPro" id="IPR051458">
    <property type="entry name" value="Cyt/Met_Dipeptidase"/>
</dbReference>
<protein>
    <recommendedName>
        <fullName evidence="4">Peptidase M20 dimerisation domain-containing protein</fullName>
    </recommendedName>
</protein>
<dbReference type="EMBL" id="NDFP01000001">
    <property type="protein sequence ID" value="PAL29338.1"/>
    <property type="molecule type" value="Genomic_DNA"/>
</dbReference>
<feature type="domain" description="Peptidase M20 dimerisation" evidence="4">
    <location>
        <begin position="190"/>
        <end position="342"/>
    </location>
</feature>
<accession>A0A270BWM1</accession>
<evidence type="ECO:0000256" key="3">
    <source>
        <dbReference type="ARBA" id="ARBA00022801"/>
    </source>
</evidence>
<comment type="caution">
    <text evidence="5">The sequence shown here is derived from an EMBL/GenBank/DDBJ whole genome shotgun (WGS) entry which is preliminary data.</text>
</comment>
<dbReference type="Pfam" id="PF07687">
    <property type="entry name" value="M20_dimer"/>
    <property type="match status" value="1"/>
</dbReference>
<reference evidence="5 6" key="1">
    <citation type="submission" date="2017-04" db="EMBL/GenBank/DDBJ databases">
        <title>Kefir bacterial isolates.</title>
        <authorList>
            <person name="Kim Y."/>
            <person name="Blasche S."/>
            <person name="Patil K.R."/>
        </authorList>
    </citation>
    <scope>NUCLEOTIDE SEQUENCE [LARGE SCALE GENOMIC DNA]</scope>
    <source>
        <strain evidence="5 6">KR-2</strain>
    </source>
</reference>
<evidence type="ECO:0000259" key="4">
    <source>
        <dbReference type="Pfam" id="PF07687"/>
    </source>
</evidence>
<dbReference type="Proteomes" id="UP000216033">
    <property type="component" value="Unassembled WGS sequence"/>
</dbReference>
<keyword evidence="6" id="KW-1185">Reference proteome</keyword>
<keyword evidence="2" id="KW-0479">Metal-binding</keyword>
<dbReference type="SUPFAM" id="SSF53187">
    <property type="entry name" value="Zn-dependent exopeptidases"/>
    <property type="match status" value="1"/>
</dbReference>
<dbReference type="Gene3D" id="3.30.70.360">
    <property type="match status" value="1"/>
</dbReference>